<evidence type="ECO:0000313" key="10">
    <source>
        <dbReference type="EMBL" id="EFE86920.1"/>
    </source>
</evidence>
<comment type="caution">
    <text evidence="10">The sequence shown here is derived from an EMBL/GenBank/DDBJ whole genome shotgun (WGS) entry which is preliminary data.</text>
</comment>
<evidence type="ECO:0000256" key="7">
    <source>
        <dbReference type="ARBA" id="ARBA00047820"/>
    </source>
</evidence>
<dbReference type="Gene3D" id="3.40.1390.20">
    <property type="entry name" value="HprK N-terminal domain-like"/>
    <property type="match status" value="1"/>
</dbReference>
<dbReference type="SMART" id="SM01131">
    <property type="entry name" value="DHHA2"/>
    <property type="match status" value="1"/>
</dbReference>
<dbReference type="GO" id="GO:0005737">
    <property type="term" value="C:cytoplasm"/>
    <property type="evidence" value="ECO:0007669"/>
    <property type="project" value="InterPro"/>
</dbReference>
<sequence length="544" mass="60829">MEEKNLMEEILVFGHKNPDTDSICSSIAMSNLRKQQGLNAIPCRLGEINKETKFVLDKIGIKSPKLLKTVSAQITDLSYVEKSTVSTEDSIKEALDLMTKENFSSLPVIDTEGYFKTMLSISDIANTYLEIDYSDLFSKYSTTFENLKEALEGEVISGNYPEGEIASNLKEASELESLKKGDIVITTSLTDGIDKSIQAGARVVIVCCRKGDFISPRVTSECAIMLVRHSFFKSISLISQSISVGGILNTDKVLFNFNKEDFLSEIRGIMKDANQTNFPVLEDDGKVYGTIRTKHLIDFHRKKVIMVDHNEFSQSVEGIQDAHILEVVDHHKFANFQTNEATKIRTEPVGCTSTIVYGLYKEAKIEPDEKTALLMLSAILSDTLLFKSPTCTSRDVEVAKELAKLAKVDNIQEYGMEMLVAGTSMAKSSMKEIINQDKKIFPIGDMEIAVAQINTVQIEELSARKEEIAKEIEHEIGKYGYSLFLFVVTDIINSNSLVFTYGKEIELVENAFKKEVVNNEILLENVVSRKKQIIPFLMTAAQNM</sequence>
<evidence type="ECO:0000259" key="9">
    <source>
        <dbReference type="PROSITE" id="PS51371"/>
    </source>
</evidence>
<feature type="domain" description="CBS" evidence="9">
    <location>
        <begin position="77"/>
        <end position="136"/>
    </location>
</feature>
<name>D4CUR4_9FUSO</name>
<dbReference type="EC" id="3.6.1.1" evidence="2"/>
<protein>
    <recommendedName>
        <fullName evidence="2">inorganic diphosphatase</fullName>
        <ecNumber evidence="2">3.6.1.1</ecNumber>
    </recommendedName>
    <alternativeName>
        <fullName evidence="6">Pyrophosphate phospho-hydrolase</fullName>
    </alternativeName>
</protein>
<reference evidence="10 11" key="1">
    <citation type="submission" date="2010-02" db="EMBL/GenBank/DDBJ databases">
        <authorList>
            <person name="Weinstock G."/>
            <person name="Sodergren E."/>
            <person name="Clifton S."/>
            <person name="Fulton L."/>
            <person name="Fulton B."/>
            <person name="Courtney L."/>
            <person name="Fronick C."/>
            <person name="Harrison M."/>
            <person name="Strong C."/>
            <person name="Farmer C."/>
            <person name="Delahaunty K."/>
            <person name="Markovic C."/>
            <person name="Hall O."/>
            <person name="Minx P."/>
            <person name="Tomlinson C."/>
            <person name="Mitreva M."/>
            <person name="Nelson J."/>
            <person name="Hou S."/>
            <person name="Wollam A."/>
            <person name="Pepin K.H."/>
            <person name="Johnson M."/>
            <person name="Bhonagiri V."/>
            <person name="Zhang X."/>
            <person name="Suruliraj S."/>
            <person name="Warren W."/>
            <person name="Chinwalla A."/>
            <person name="Mardis E.R."/>
            <person name="Wilson R.K."/>
        </authorList>
    </citation>
    <scope>NUCLEOTIDE SEQUENCE [LARGE SCALE GENOMIC DNA]</scope>
    <source>
        <strain evidence="10 11">ATCC 33693</strain>
    </source>
</reference>
<keyword evidence="4" id="KW-0378">Hydrolase</keyword>
<dbReference type="GO" id="GO:0046872">
    <property type="term" value="F:metal ion binding"/>
    <property type="evidence" value="ECO:0007669"/>
    <property type="project" value="UniProtKB-KW"/>
</dbReference>
<gene>
    <name evidence="10" type="ORF">FUSPEROL_01155</name>
</gene>
<dbReference type="HOGENOM" id="CLU_025243_1_0_0"/>
<dbReference type="PROSITE" id="PS51371">
    <property type="entry name" value="CBS"/>
    <property type="match status" value="1"/>
</dbReference>
<dbReference type="EMBL" id="ACJY01000058">
    <property type="protein sequence ID" value="EFE86920.1"/>
    <property type="molecule type" value="Genomic_DNA"/>
</dbReference>
<dbReference type="AlphaFoldDB" id="D4CUR4"/>
<dbReference type="SMART" id="SM00116">
    <property type="entry name" value="CBS"/>
    <property type="match status" value="1"/>
</dbReference>
<accession>D4CUR4</accession>
<dbReference type="InterPro" id="IPR028979">
    <property type="entry name" value="Ser_kin/Pase_Hpr-like_N_sf"/>
</dbReference>
<dbReference type="InterPro" id="IPR000644">
    <property type="entry name" value="CBS_dom"/>
</dbReference>
<dbReference type="InterPro" id="IPR046342">
    <property type="entry name" value="CBS_dom_sf"/>
</dbReference>
<keyword evidence="5" id="KW-0464">Manganese</keyword>
<dbReference type="Proteomes" id="UP000003748">
    <property type="component" value="Unassembled WGS sequence"/>
</dbReference>
<evidence type="ECO:0000256" key="6">
    <source>
        <dbReference type="ARBA" id="ARBA00032535"/>
    </source>
</evidence>
<keyword evidence="8" id="KW-0129">CBS domain</keyword>
<comment type="catalytic activity">
    <reaction evidence="7">
        <text>diphosphate + H2O = 2 phosphate + H(+)</text>
        <dbReference type="Rhea" id="RHEA:24576"/>
        <dbReference type="ChEBI" id="CHEBI:15377"/>
        <dbReference type="ChEBI" id="CHEBI:15378"/>
        <dbReference type="ChEBI" id="CHEBI:33019"/>
        <dbReference type="ChEBI" id="CHEBI:43474"/>
        <dbReference type="EC" id="3.6.1.1"/>
    </reaction>
</comment>
<dbReference type="Gene3D" id="3.10.310.20">
    <property type="entry name" value="DHHA2 domain"/>
    <property type="match status" value="1"/>
</dbReference>
<dbReference type="FunFam" id="3.10.310.20:FF:000001">
    <property type="entry name" value="Probable manganese-dependent inorganic pyrophosphatase"/>
    <property type="match status" value="1"/>
</dbReference>
<dbReference type="InterPro" id="IPR001667">
    <property type="entry name" value="DDH_dom"/>
</dbReference>
<organism evidence="10 11">
    <name type="scientific">Fusobacterium periodonticum ATCC 33693</name>
    <dbReference type="NCBI Taxonomy" id="546275"/>
    <lineage>
        <taxon>Bacteria</taxon>
        <taxon>Fusobacteriati</taxon>
        <taxon>Fusobacteriota</taxon>
        <taxon>Fusobacteriia</taxon>
        <taxon>Fusobacteriales</taxon>
        <taxon>Fusobacteriaceae</taxon>
        <taxon>Fusobacterium</taxon>
    </lineage>
</organism>
<dbReference type="InterPro" id="IPR004097">
    <property type="entry name" value="DHHA2"/>
</dbReference>
<evidence type="ECO:0000256" key="2">
    <source>
        <dbReference type="ARBA" id="ARBA00012146"/>
    </source>
</evidence>
<dbReference type="SUPFAM" id="SSF64182">
    <property type="entry name" value="DHH phosphoesterases"/>
    <property type="match status" value="1"/>
</dbReference>
<dbReference type="PANTHER" id="PTHR12112">
    <property type="entry name" value="BNIP - RELATED"/>
    <property type="match status" value="1"/>
</dbReference>
<dbReference type="Gene3D" id="3.10.580.10">
    <property type="entry name" value="CBS-domain"/>
    <property type="match status" value="1"/>
</dbReference>
<dbReference type="InterPro" id="IPR038222">
    <property type="entry name" value="DHHA2_dom_sf"/>
</dbReference>
<evidence type="ECO:0000256" key="8">
    <source>
        <dbReference type="PROSITE-ProRule" id="PRU00703"/>
    </source>
</evidence>
<evidence type="ECO:0000313" key="11">
    <source>
        <dbReference type="Proteomes" id="UP000003748"/>
    </source>
</evidence>
<comment type="cofactor">
    <cofactor evidence="1">
        <name>Mn(2+)</name>
        <dbReference type="ChEBI" id="CHEBI:29035"/>
    </cofactor>
</comment>
<evidence type="ECO:0000256" key="4">
    <source>
        <dbReference type="ARBA" id="ARBA00022801"/>
    </source>
</evidence>
<dbReference type="STRING" id="546275.FUSPEROL_01155"/>
<dbReference type="Gene3D" id="3.90.1640.10">
    <property type="entry name" value="inorganic pyrophosphatase (n-terminal core)"/>
    <property type="match status" value="1"/>
</dbReference>
<dbReference type="Pfam" id="PF00571">
    <property type="entry name" value="CBS"/>
    <property type="match status" value="2"/>
</dbReference>
<dbReference type="PANTHER" id="PTHR12112:SF22">
    <property type="entry name" value="MANGANESE-DEPENDENT INORGANIC PYROPHOSPHATASE-RELATED"/>
    <property type="match status" value="1"/>
</dbReference>
<dbReference type="Pfam" id="PF02833">
    <property type="entry name" value="DHHA2"/>
    <property type="match status" value="1"/>
</dbReference>
<dbReference type="NCBIfam" id="NF003877">
    <property type="entry name" value="PRK05427.1"/>
    <property type="match status" value="1"/>
</dbReference>
<dbReference type="eggNOG" id="COG1227">
    <property type="taxonomic scope" value="Bacteria"/>
</dbReference>
<dbReference type="CDD" id="cd04597">
    <property type="entry name" value="CBS_pair_inorgPPase"/>
    <property type="match status" value="1"/>
</dbReference>
<dbReference type="GO" id="GO:0004427">
    <property type="term" value="F:inorganic diphosphate phosphatase activity"/>
    <property type="evidence" value="ECO:0007669"/>
    <property type="project" value="UniProtKB-EC"/>
</dbReference>
<evidence type="ECO:0000256" key="1">
    <source>
        <dbReference type="ARBA" id="ARBA00001936"/>
    </source>
</evidence>
<dbReference type="InterPro" id="IPR038763">
    <property type="entry name" value="DHH_sf"/>
</dbReference>
<dbReference type="Pfam" id="PF01368">
    <property type="entry name" value="DHH"/>
    <property type="match status" value="1"/>
</dbReference>
<dbReference type="eggNOG" id="COG0517">
    <property type="taxonomic scope" value="Bacteria"/>
</dbReference>
<dbReference type="FunFam" id="3.90.1640.10:FF:000001">
    <property type="entry name" value="Probable manganese-dependent inorganic pyrophosphatase"/>
    <property type="match status" value="1"/>
</dbReference>
<dbReference type="NCBIfam" id="NF011443">
    <property type="entry name" value="PRK14869.1-5"/>
    <property type="match status" value="1"/>
</dbReference>
<proteinExistence type="predicted"/>
<dbReference type="SUPFAM" id="SSF54631">
    <property type="entry name" value="CBS-domain pair"/>
    <property type="match status" value="1"/>
</dbReference>
<evidence type="ECO:0000256" key="3">
    <source>
        <dbReference type="ARBA" id="ARBA00022723"/>
    </source>
</evidence>
<keyword evidence="3" id="KW-0479">Metal-binding</keyword>
<evidence type="ECO:0000256" key="5">
    <source>
        <dbReference type="ARBA" id="ARBA00023211"/>
    </source>
</evidence>